<proteinExistence type="predicted"/>
<dbReference type="EMBL" id="BGPR01005035">
    <property type="protein sequence ID" value="GBN06139.1"/>
    <property type="molecule type" value="Genomic_DNA"/>
</dbReference>
<name>A0A4Y2KVD8_ARAVE</name>
<dbReference type="AlphaFoldDB" id="A0A4Y2KVD8"/>
<dbReference type="Gene3D" id="3.30.420.10">
    <property type="entry name" value="Ribonuclease H-like superfamily/Ribonuclease H"/>
    <property type="match status" value="1"/>
</dbReference>
<reference evidence="1 2" key="1">
    <citation type="journal article" date="2019" name="Sci. Rep.">
        <title>Orb-weaving spider Araneus ventricosus genome elucidates the spidroin gene catalogue.</title>
        <authorList>
            <person name="Kono N."/>
            <person name="Nakamura H."/>
            <person name="Ohtoshi R."/>
            <person name="Moran D.A.P."/>
            <person name="Shinohara A."/>
            <person name="Yoshida Y."/>
            <person name="Fujiwara M."/>
            <person name="Mori M."/>
            <person name="Tomita M."/>
            <person name="Arakawa K."/>
        </authorList>
    </citation>
    <scope>NUCLEOTIDE SEQUENCE [LARGE SCALE GENOMIC DNA]</scope>
</reference>
<accession>A0A4Y2KVD8</accession>
<protein>
    <submittedName>
        <fullName evidence="1">Uncharacterized protein</fullName>
    </submittedName>
</protein>
<comment type="caution">
    <text evidence="1">The sequence shown here is derived from an EMBL/GenBank/DDBJ whole genome shotgun (WGS) entry which is preliminary data.</text>
</comment>
<gene>
    <name evidence="1" type="ORF">AVEN_19596_1</name>
</gene>
<organism evidence="1 2">
    <name type="scientific">Araneus ventricosus</name>
    <name type="common">Orbweaver spider</name>
    <name type="synonym">Epeira ventricosa</name>
    <dbReference type="NCBI Taxonomy" id="182803"/>
    <lineage>
        <taxon>Eukaryota</taxon>
        <taxon>Metazoa</taxon>
        <taxon>Ecdysozoa</taxon>
        <taxon>Arthropoda</taxon>
        <taxon>Chelicerata</taxon>
        <taxon>Arachnida</taxon>
        <taxon>Araneae</taxon>
        <taxon>Araneomorphae</taxon>
        <taxon>Entelegynae</taxon>
        <taxon>Araneoidea</taxon>
        <taxon>Araneidae</taxon>
        <taxon>Araneus</taxon>
    </lineage>
</organism>
<dbReference type="GO" id="GO:0003676">
    <property type="term" value="F:nucleic acid binding"/>
    <property type="evidence" value="ECO:0007669"/>
    <property type="project" value="InterPro"/>
</dbReference>
<evidence type="ECO:0000313" key="2">
    <source>
        <dbReference type="Proteomes" id="UP000499080"/>
    </source>
</evidence>
<evidence type="ECO:0000313" key="1">
    <source>
        <dbReference type="EMBL" id="GBN06139.1"/>
    </source>
</evidence>
<dbReference type="OrthoDB" id="2318730at2759"/>
<dbReference type="InterPro" id="IPR036397">
    <property type="entry name" value="RNaseH_sf"/>
</dbReference>
<keyword evidence="2" id="KW-1185">Reference proteome</keyword>
<sequence length="123" mass="13846">MTECELFDGPSLIWDSDPTCQQETVQSGRASVVVWGVCSRLDMRSLIRLETTLAGTGTRTVRHPTRQELLPSGSRNSSDFRHFHWPPRSPDMNIIEPICVALQCDVQKKSPPPRTPMDLRTAL</sequence>
<dbReference type="Proteomes" id="UP000499080">
    <property type="component" value="Unassembled WGS sequence"/>
</dbReference>